<evidence type="ECO:0000313" key="4">
    <source>
        <dbReference type="Proteomes" id="UP000548067"/>
    </source>
</evidence>
<name>A0A848N7L6_9FLAO</name>
<dbReference type="InterPro" id="IPR013126">
    <property type="entry name" value="Hsp_70_fam"/>
</dbReference>
<accession>A0A848N7L6</accession>
<dbReference type="Pfam" id="PF00012">
    <property type="entry name" value="HSP70"/>
    <property type="match status" value="1"/>
</dbReference>
<dbReference type="GO" id="GO:0005524">
    <property type="term" value="F:ATP binding"/>
    <property type="evidence" value="ECO:0007669"/>
    <property type="project" value="UniProtKB-KW"/>
</dbReference>
<keyword evidence="1" id="KW-0547">Nucleotide-binding</keyword>
<comment type="caution">
    <text evidence="3">The sequence shown here is derived from an EMBL/GenBank/DDBJ whole genome shotgun (WGS) entry which is preliminary data.</text>
</comment>
<dbReference type="InterPro" id="IPR043129">
    <property type="entry name" value="ATPase_NBD"/>
</dbReference>
<evidence type="ECO:0000256" key="2">
    <source>
        <dbReference type="ARBA" id="ARBA00022840"/>
    </source>
</evidence>
<evidence type="ECO:0000256" key="1">
    <source>
        <dbReference type="ARBA" id="ARBA00022741"/>
    </source>
</evidence>
<keyword evidence="2" id="KW-0067">ATP-binding</keyword>
<dbReference type="SUPFAM" id="SSF53067">
    <property type="entry name" value="Actin-like ATPase domain"/>
    <property type="match status" value="2"/>
</dbReference>
<evidence type="ECO:0000313" key="3">
    <source>
        <dbReference type="EMBL" id="NMR35474.1"/>
    </source>
</evidence>
<sequence length="845" mass="95185">MEIYDAIVDGFKEKKPSNIRIEEYLKSLQQPVKSLRLAYRNSPINVPYEKVDIQAAYLATYLPHYYQLIYKIFIEEVPDIFINKKKLYLTFIGGGPGSEVYGALKYIFNNCNEVEDVYINILDINASTWDYSHSIVQKNLLDSINKRNVNIHWDSIQFDLVSDVEMQKIKSLIKKSDLLVIQNCLNEIATSNLSVLKSNLKTLFEYLPDNSYLLISDLTSGARTTIKVLEKYLIDCCAPKFIKSTLSQPSPRSLQSVHHRPSTIITQNLLLGTDGLIPRKNLNYDYSILSKGIIEKPIDYKALGFNALYRPLDFKKLDANDYIHKKIFIGIDFGTSSTVVSTAQLIGEKIEIKAIPIKQKNHLGSTTSSPLVPTIMSISNNKFMVGVHAADYKPFLKLGKDTWHSFKQNLGNLENIEYPSSILAKHPTNKISNATEALTYFFKYLKDQIFEYLKSDGLPTEGIEYSISIPAGFPSKEKKMLKSCLINGGIECEDTPFIEEPNAALINYLFEQNIYVETNIPKNILVLDLGAGTVDVSILRAENSNDGFTSQLLSVLRQGHIGGNLIDQLIADSIIYNSGLTLSKNEHHYLELQSFCEKLKIKLCKTIITDKSVSYELPPLNISSEIRSIAVSNSLKSIGIDSIGITFNEFKNIMQSYWKEVADTIDNSIENAEINISSINKVIVTGGGGRNPYIQNLIVNYFKNSDVFISDNIQEQVSRGAALQSFVLNSFGKNIITPILGHDIYLKGENDSIPLFTNGISIPSMEIEIEIDNLISSSEKSIACYSDENNDYKKYFIFPANISATKLIFYIAPDQELRCEIIGSNYEKEALEKFTEPIDKLIKIK</sequence>
<proteinExistence type="predicted"/>
<reference evidence="3 4" key="1">
    <citation type="submission" date="2020-04" db="EMBL/GenBank/DDBJ databases">
        <title>Genome analysis and antimicrobial resistance characteristics of Chryseobacterium aquaticum isolated from farmed salmonids.</title>
        <authorList>
            <person name="Saticioglu I.B."/>
            <person name="Duman M."/>
            <person name="Altun S."/>
        </authorList>
    </citation>
    <scope>NUCLEOTIDE SEQUENCE [LARGE SCALE GENOMIC DNA]</scope>
    <source>
        <strain evidence="3 4">C-174</strain>
    </source>
</reference>
<dbReference type="PRINTS" id="PR00301">
    <property type="entry name" value="HEATSHOCK70"/>
</dbReference>
<dbReference type="EMBL" id="JABCJF010000008">
    <property type="protein sequence ID" value="NMR35474.1"/>
    <property type="molecule type" value="Genomic_DNA"/>
</dbReference>
<dbReference type="GO" id="GO:0140662">
    <property type="term" value="F:ATP-dependent protein folding chaperone"/>
    <property type="evidence" value="ECO:0007669"/>
    <property type="project" value="InterPro"/>
</dbReference>
<dbReference type="AlphaFoldDB" id="A0A848N7L6"/>
<dbReference type="Proteomes" id="UP000548067">
    <property type="component" value="Unassembled WGS sequence"/>
</dbReference>
<protein>
    <submittedName>
        <fullName evidence="3">Hsp70 family protein</fullName>
    </submittedName>
</protein>
<organism evidence="3 4">
    <name type="scientific">Chryseobacterium aquaticum</name>
    <dbReference type="NCBI Taxonomy" id="452084"/>
    <lineage>
        <taxon>Bacteria</taxon>
        <taxon>Pseudomonadati</taxon>
        <taxon>Bacteroidota</taxon>
        <taxon>Flavobacteriia</taxon>
        <taxon>Flavobacteriales</taxon>
        <taxon>Weeksellaceae</taxon>
        <taxon>Chryseobacterium group</taxon>
        <taxon>Chryseobacterium</taxon>
    </lineage>
</organism>
<dbReference type="RefSeq" id="WP_169322042.1">
    <property type="nucleotide sequence ID" value="NZ_JABCJF010000008.1"/>
</dbReference>
<dbReference type="Gene3D" id="3.90.640.10">
    <property type="entry name" value="Actin, Chain A, domain 4"/>
    <property type="match status" value="1"/>
</dbReference>
<dbReference type="Gene3D" id="3.30.420.40">
    <property type="match status" value="2"/>
</dbReference>
<gene>
    <name evidence="3" type="ORF">HIO71_14900</name>
</gene>
<dbReference type="PANTHER" id="PTHR19375">
    <property type="entry name" value="HEAT SHOCK PROTEIN 70KDA"/>
    <property type="match status" value="1"/>
</dbReference>
<dbReference type="CDD" id="cd10170">
    <property type="entry name" value="ASKHA_NBD_HSP70"/>
    <property type="match status" value="1"/>
</dbReference>